<dbReference type="Proteomes" id="UP000499080">
    <property type="component" value="Unassembled WGS sequence"/>
</dbReference>
<name>A0A4Y2KDS4_ARAVE</name>
<dbReference type="AlphaFoldDB" id="A0A4Y2KDS4"/>
<evidence type="ECO:0000313" key="2">
    <source>
        <dbReference type="Proteomes" id="UP000499080"/>
    </source>
</evidence>
<dbReference type="EMBL" id="BGPR01004516">
    <property type="protein sequence ID" value="GBN00435.1"/>
    <property type="molecule type" value="Genomic_DNA"/>
</dbReference>
<proteinExistence type="predicted"/>
<sequence>MKEEVSTKRPLVIMLENKICVNEQQNPVGRKCAQPPPFSRRYRKDYLGNENFPVANDEHNFSWLHQKPHDFLETSATISGVLDADLWDLYRNAESDQTHLSFGNVNNIKQSSRTVLRSPAVNKQVFDLRAFTDMSPERSRHHKISRTTPIL</sequence>
<evidence type="ECO:0000313" key="1">
    <source>
        <dbReference type="EMBL" id="GBN00435.1"/>
    </source>
</evidence>
<organism evidence="1 2">
    <name type="scientific">Araneus ventricosus</name>
    <name type="common">Orbweaver spider</name>
    <name type="synonym">Epeira ventricosa</name>
    <dbReference type="NCBI Taxonomy" id="182803"/>
    <lineage>
        <taxon>Eukaryota</taxon>
        <taxon>Metazoa</taxon>
        <taxon>Ecdysozoa</taxon>
        <taxon>Arthropoda</taxon>
        <taxon>Chelicerata</taxon>
        <taxon>Arachnida</taxon>
        <taxon>Araneae</taxon>
        <taxon>Araneomorphae</taxon>
        <taxon>Entelegynae</taxon>
        <taxon>Araneoidea</taxon>
        <taxon>Araneidae</taxon>
        <taxon>Araneus</taxon>
    </lineage>
</organism>
<accession>A0A4Y2KDS4</accession>
<protein>
    <submittedName>
        <fullName evidence="1">Uncharacterized protein</fullName>
    </submittedName>
</protein>
<comment type="caution">
    <text evidence="1">The sequence shown here is derived from an EMBL/GenBank/DDBJ whole genome shotgun (WGS) entry which is preliminary data.</text>
</comment>
<keyword evidence="2" id="KW-1185">Reference proteome</keyword>
<gene>
    <name evidence="1" type="ORF">AVEN_55235_1</name>
</gene>
<reference evidence="1 2" key="1">
    <citation type="journal article" date="2019" name="Sci. Rep.">
        <title>Orb-weaving spider Araneus ventricosus genome elucidates the spidroin gene catalogue.</title>
        <authorList>
            <person name="Kono N."/>
            <person name="Nakamura H."/>
            <person name="Ohtoshi R."/>
            <person name="Moran D.A.P."/>
            <person name="Shinohara A."/>
            <person name="Yoshida Y."/>
            <person name="Fujiwara M."/>
            <person name="Mori M."/>
            <person name="Tomita M."/>
            <person name="Arakawa K."/>
        </authorList>
    </citation>
    <scope>NUCLEOTIDE SEQUENCE [LARGE SCALE GENOMIC DNA]</scope>
</reference>